<evidence type="ECO:0000256" key="1">
    <source>
        <dbReference type="ARBA" id="ARBA00005964"/>
    </source>
</evidence>
<dbReference type="InterPro" id="IPR029058">
    <property type="entry name" value="AB_hydrolase_fold"/>
</dbReference>
<protein>
    <recommendedName>
        <fullName evidence="6">Carboxylesterase type B domain-containing protein</fullName>
    </recommendedName>
</protein>
<dbReference type="InterPro" id="IPR051093">
    <property type="entry name" value="Neuroligin/BSAL"/>
</dbReference>
<keyword evidence="4" id="KW-0325">Glycoprotein</keyword>
<organism evidence="7 8">
    <name type="scientific">Meganyctiphanes norvegica</name>
    <name type="common">Northern krill</name>
    <name type="synonym">Thysanopoda norvegica</name>
    <dbReference type="NCBI Taxonomy" id="48144"/>
    <lineage>
        <taxon>Eukaryota</taxon>
        <taxon>Metazoa</taxon>
        <taxon>Ecdysozoa</taxon>
        <taxon>Arthropoda</taxon>
        <taxon>Crustacea</taxon>
        <taxon>Multicrustacea</taxon>
        <taxon>Malacostraca</taxon>
        <taxon>Eumalacostraca</taxon>
        <taxon>Eucarida</taxon>
        <taxon>Euphausiacea</taxon>
        <taxon>Euphausiidae</taxon>
        <taxon>Meganyctiphanes</taxon>
    </lineage>
</organism>
<evidence type="ECO:0000313" key="7">
    <source>
        <dbReference type="EMBL" id="CAL4118574.1"/>
    </source>
</evidence>
<evidence type="ECO:0000256" key="3">
    <source>
        <dbReference type="ARBA" id="ARBA00022801"/>
    </source>
</evidence>
<dbReference type="PROSITE" id="PS00122">
    <property type="entry name" value="CARBOXYLESTERASE_B_1"/>
    <property type="match status" value="1"/>
</dbReference>
<evidence type="ECO:0000256" key="2">
    <source>
        <dbReference type="ARBA" id="ARBA00022487"/>
    </source>
</evidence>
<evidence type="ECO:0000256" key="5">
    <source>
        <dbReference type="SAM" id="Phobius"/>
    </source>
</evidence>
<dbReference type="Gene3D" id="3.40.50.1820">
    <property type="entry name" value="alpha/beta hydrolase"/>
    <property type="match status" value="1"/>
</dbReference>
<keyword evidence="5" id="KW-0812">Transmembrane</keyword>
<name>A0AAV2R9X7_MEGNR</name>
<dbReference type="PANTHER" id="PTHR43903">
    <property type="entry name" value="NEUROLIGIN"/>
    <property type="match status" value="1"/>
</dbReference>
<evidence type="ECO:0000313" key="8">
    <source>
        <dbReference type="Proteomes" id="UP001497623"/>
    </source>
</evidence>
<keyword evidence="2" id="KW-0719">Serine esterase</keyword>
<feature type="transmembrane region" description="Helical" evidence="5">
    <location>
        <begin position="544"/>
        <end position="568"/>
    </location>
</feature>
<proteinExistence type="inferred from homology"/>
<dbReference type="SUPFAM" id="SSF53474">
    <property type="entry name" value="alpha/beta-Hydrolases"/>
    <property type="match status" value="1"/>
</dbReference>
<dbReference type="InterPro" id="IPR002018">
    <property type="entry name" value="CarbesteraseB"/>
</dbReference>
<dbReference type="GO" id="GO:0052689">
    <property type="term" value="F:carboxylic ester hydrolase activity"/>
    <property type="evidence" value="ECO:0007669"/>
    <property type="project" value="UniProtKB-KW"/>
</dbReference>
<sequence>MAVMVYVHGESYSWGAGHIYDGSVLASYTKVIVITLNYRLGPLGFLNLGESGDAVSNQGLMDMLAALSWVYHNIEMFGGNPGRVTLFGHSTGAAIINFLLVSPAAVPGLFHQAILMSGSVHSPWAEVPDALSVTVRLAKHMHCPLPSDLNSRYPETVECLRNVSAQQLVNAGLPEYKFNFMFGPSVDGVVVTKDFKTRQITKLDDGKIPIPVVFGVPEDEGLRHLTRRQLAVGVSIEGRDRIFRTFVRNNYRAHHQEIYLSILKEYSDWANPQSHPIKVRDLVGEALSDGEVVAPLLRLGNSFGKSEQKDAFMYILAHHDRRDHQHMSSTSDIYGGEVPLVFGIPFSQSSGPWPGNFSHQDHLMSEMLMTYWSNFAKTGYPNSPDEVRPRLTHKDRGRQRDAHWEPYDPIYQKYLDIGTRVRKKSYYRSSKVALWNWFIPELDKQVNEQQLQEGQEIQNNWWTADSMDVHHFIGRVRPVVNVRNIVSLAEPSLPTLKILTTKNKYLAPNISASQDNIKHYSLAVDGRSVPLKQGVHRFLDYKSALTIVVFIGLSLLVLNAILIAVLIYHRDRFASSEQTLQYDQPSSLQVCKSAIERTTCGDRKNIHLNERTLTRYNPEIQYTEMKAIPTPPDIISRRMDASFQACNPLESLLSETNSEFNPPAPILKSKVMASASSNLCYDVTVASVDTELCVCNERTKCLLPDNGRCSQGTSEETLCSSAQPSIQYFYEGPTGI</sequence>
<dbReference type="Proteomes" id="UP001497623">
    <property type="component" value="Unassembled WGS sequence"/>
</dbReference>
<feature type="non-terminal residue" evidence="7">
    <location>
        <position position="736"/>
    </location>
</feature>
<keyword evidence="8" id="KW-1185">Reference proteome</keyword>
<dbReference type="EMBL" id="CAXKWB010017327">
    <property type="protein sequence ID" value="CAL4118574.1"/>
    <property type="molecule type" value="Genomic_DNA"/>
</dbReference>
<keyword evidence="5" id="KW-1133">Transmembrane helix</keyword>
<evidence type="ECO:0000259" key="6">
    <source>
        <dbReference type="Pfam" id="PF00135"/>
    </source>
</evidence>
<evidence type="ECO:0000256" key="4">
    <source>
        <dbReference type="ARBA" id="ARBA00023180"/>
    </source>
</evidence>
<gene>
    <name evidence="7" type="ORF">MNOR_LOCUS21476</name>
</gene>
<comment type="similarity">
    <text evidence="1">Belongs to the type-B carboxylesterase/lipase family.</text>
</comment>
<dbReference type="AlphaFoldDB" id="A0AAV2R9X7"/>
<comment type="caution">
    <text evidence="7">The sequence shown here is derived from an EMBL/GenBank/DDBJ whole genome shotgun (WGS) entry which is preliminary data.</text>
</comment>
<dbReference type="InterPro" id="IPR019826">
    <property type="entry name" value="Carboxylesterase_B_AS"/>
</dbReference>
<keyword evidence="5" id="KW-0472">Membrane</keyword>
<keyword evidence="3" id="KW-0378">Hydrolase</keyword>
<dbReference type="Pfam" id="PF00135">
    <property type="entry name" value="COesterase"/>
    <property type="match status" value="1"/>
</dbReference>
<accession>A0AAV2R9X7</accession>
<feature type="domain" description="Carboxylesterase type B" evidence="6">
    <location>
        <begin position="2"/>
        <end position="435"/>
    </location>
</feature>
<reference evidence="7 8" key="1">
    <citation type="submission" date="2024-05" db="EMBL/GenBank/DDBJ databases">
        <authorList>
            <person name="Wallberg A."/>
        </authorList>
    </citation>
    <scope>NUCLEOTIDE SEQUENCE [LARGE SCALE GENOMIC DNA]</scope>
</reference>